<sequence length="217" mass="24409">MDLVVVDELMSSLYEPDEFPLPATLILEDMNLDSLLGEMETLLNSTDSMMPPAALTWDAGASRFADNSHGAELKEKPKQLPQKSSDAVRCSMYRKRRKLEKDGLLREINDLSSKLDKLRKIATSPVVRDSTGPMRASSLWKALATQEKEKRQAAVEEHLQLRAAITQWTNAIEDLRDFLKKGVNDELTASKDGCVDEFRKRKKLFKATGSYTASWSS</sequence>
<evidence type="ECO:0000313" key="2">
    <source>
        <dbReference type="Proteomes" id="UP000251314"/>
    </source>
</evidence>
<proteinExistence type="predicted"/>
<dbReference type="AlphaFoldDB" id="A0A329RJI4"/>
<name>A0A329RJI4_9STRA</name>
<protein>
    <submittedName>
        <fullName evidence="1">Uncharacterized protein</fullName>
    </submittedName>
</protein>
<comment type="caution">
    <text evidence="1">The sequence shown here is derived from an EMBL/GenBank/DDBJ whole genome shotgun (WGS) entry which is preliminary data.</text>
</comment>
<keyword evidence="2" id="KW-1185">Reference proteome</keyword>
<evidence type="ECO:0000313" key="1">
    <source>
        <dbReference type="EMBL" id="RAW24794.1"/>
    </source>
</evidence>
<reference evidence="1 2" key="1">
    <citation type="submission" date="2018-01" db="EMBL/GenBank/DDBJ databases">
        <title>Draft genome of the strawberry crown rot pathogen Phytophthora cactorum.</title>
        <authorList>
            <person name="Armitage A.D."/>
            <person name="Lysoe E."/>
            <person name="Nellist C.F."/>
            <person name="Harrison R.J."/>
            <person name="Brurberg M.B."/>
        </authorList>
    </citation>
    <scope>NUCLEOTIDE SEQUENCE [LARGE SCALE GENOMIC DNA]</scope>
    <source>
        <strain evidence="1 2">10300</strain>
    </source>
</reference>
<organism evidence="1 2">
    <name type="scientific">Phytophthora cactorum</name>
    <dbReference type="NCBI Taxonomy" id="29920"/>
    <lineage>
        <taxon>Eukaryota</taxon>
        <taxon>Sar</taxon>
        <taxon>Stramenopiles</taxon>
        <taxon>Oomycota</taxon>
        <taxon>Peronosporomycetes</taxon>
        <taxon>Peronosporales</taxon>
        <taxon>Peronosporaceae</taxon>
        <taxon>Phytophthora</taxon>
    </lineage>
</organism>
<accession>A0A329RJI4</accession>
<dbReference type="VEuPathDB" id="FungiDB:PC110_g18784"/>
<dbReference type="OrthoDB" id="95196at2759"/>
<dbReference type="EMBL" id="MJFZ01000833">
    <property type="protein sequence ID" value="RAW24794.1"/>
    <property type="molecule type" value="Genomic_DNA"/>
</dbReference>
<dbReference type="Proteomes" id="UP000251314">
    <property type="component" value="Unassembled WGS sequence"/>
</dbReference>
<gene>
    <name evidence="1" type="ORF">PC110_g18784</name>
</gene>